<feature type="compositionally biased region" description="Low complexity" evidence="5">
    <location>
        <begin position="87"/>
        <end position="118"/>
    </location>
</feature>
<dbReference type="Proteomes" id="UP001186944">
    <property type="component" value="Unassembled WGS sequence"/>
</dbReference>
<evidence type="ECO:0000256" key="3">
    <source>
        <dbReference type="ARBA" id="ARBA00022777"/>
    </source>
</evidence>
<evidence type="ECO:0000313" key="7">
    <source>
        <dbReference type="Proteomes" id="UP001186944"/>
    </source>
</evidence>
<organism evidence="6 7">
    <name type="scientific">Pinctada imbricata</name>
    <name type="common">Atlantic pearl-oyster</name>
    <name type="synonym">Pinctada martensii</name>
    <dbReference type="NCBI Taxonomy" id="66713"/>
    <lineage>
        <taxon>Eukaryota</taxon>
        <taxon>Metazoa</taxon>
        <taxon>Spiralia</taxon>
        <taxon>Lophotrochozoa</taxon>
        <taxon>Mollusca</taxon>
        <taxon>Bivalvia</taxon>
        <taxon>Autobranchia</taxon>
        <taxon>Pteriomorphia</taxon>
        <taxon>Pterioida</taxon>
        <taxon>Pterioidea</taxon>
        <taxon>Pteriidae</taxon>
        <taxon>Pinctada</taxon>
    </lineage>
</organism>
<dbReference type="EMBL" id="VSWD01000010">
    <property type="protein sequence ID" value="KAK3091578.1"/>
    <property type="molecule type" value="Genomic_DNA"/>
</dbReference>
<dbReference type="Pfam" id="PF03770">
    <property type="entry name" value="IPK"/>
    <property type="match status" value="1"/>
</dbReference>
<comment type="similarity">
    <text evidence="1 4">Belongs to the inositol phosphokinase (IPK) family.</text>
</comment>
<dbReference type="InterPro" id="IPR005522">
    <property type="entry name" value="IPK"/>
</dbReference>
<dbReference type="GO" id="GO:0032958">
    <property type="term" value="P:inositol phosphate biosynthetic process"/>
    <property type="evidence" value="ECO:0007669"/>
    <property type="project" value="InterPro"/>
</dbReference>
<feature type="region of interest" description="Disordered" evidence="5">
    <location>
        <begin position="130"/>
        <end position="160"/>
    </location>
</feature>
<proteinExistence type="inferred from homology"/>
<sequence length="312" mass="35052">MPEVTSMESGGEHEPVYLQPFVHQVGGHTSMMRFDETTLCKPLINREQSFYHNIPQSLKEFTAEFRGVIEVKLHEDSEGSLAVLGYPESKTSSSSTQASPASSESDSSSINRNVSKSRSASDNYSLRVLRSDGVDVKSPSRDMFNPEGRDSGNGPTGNINPWSLKCHKRTLSKMKKTNGQDKEHCKFILLENVAAKFRYPCILDLKMGTRVHGDEVSEAKKERHMMKCSNTTSCSLGARICGMQVFQVDTGLYMCQNKYYGRNLSVEGFKQTLQQFLHNGHEVRQELTKPIVTRLKQLVESCFTAGYIQILF</sequence>
<dbReference type="GO" id="GO:0005634">
    <property type="term" value="C:nucleus"/>
    <property type="evidence" value="ECO:0007669"/>
    <property type="project" value="TreeGrafter"/>
</dbReference>
<dbReference type="PANTHER" id="PTHR12400:SF21">
    <property type="entry name" value="KINASE"/>
    <property type="match status" value="1"/>
</dbReference>
<evidence type="ECO:0000256" key="1">
    <source>
        <dbReference type="ARBA" id="ARBA00007374"/>
    </source>
</evidence>
<dbReference type="GO" id="GO:0005737">
    <property type="term" value="C:cytoplasm"/>
    <property type="evidence" value="ECO:0007669"/>
    <property type="project" value="TreeGrafter"/>
</dbReference>
<dbReference type="SUPFAM" id="SSF56104">
    <property type="entry name" value="SAICAR synthase-like"/>
    <property type="match status" value="1"/>
</dbReference>
<dbReference type="EC" id="2.7.-.-" evidence="4"/>
<dbReference type="GO" id="GO:0046854">
    <property type="term" value="P:phosphatidylinositol phosphate biosynthetic process"/>
    <property type="evidence" value="ECO:0007669"/>
    <property type="project" value="TreeGrafter"/>
</dbReference>
<dbReference type="InterPro" id="IPR038286">
    <property type="entry name" value="IPK_sf"/>
</dbReference>
<feature type="compositionally biased region" description="Basic and acidic residues" evidence="5">
    <location>
        <begin position="130"/>
        <end position="140"/>
    </location>
</feature>
<feature type="region of interest" description="Disordered" evidence="5">
    <location>
        <begin position="85"/>
        <end position="118"/>
    </location>
</feature>
<comment type="caution">
    <text evidence="6">The sequence shown here is derived from an EMBL/GenBank/DDBJ whole genome shotgun (WGS) entry which is preliminary data.</text>
</comment>
<accession>A0AA88XTP9</accession>
<gene>
    <name evidence="6" type="ORF">FSP39_020924</name>
</gene>
<dbReference type="PANTHER" id="PTHR12400">
    <property type="entry name" value="INOSITOL POLYPHOSPHATE KINASE"/>
    <property type="match status" value="1"/>
</dbReference>
<evidence type="ECO:0000313" key="6">
    <source>
        <dbReference type="EMBL" id="KAK3091578.1"/>
    </source>
</evidence>
<reference evidence="6" key="1">
    <citation type="submission" date="2019-08" db="EMBL/GenBank/DDBJ databases">
        <title>The improved chromosome-level genome for the pearl oyster Pinctada fucata martensii using PacBio sequencing and Hi-C.</title>
        <authorList>
            <person name="Zheng Z."/>
        </authorList>
    </citation>
    <scope>NUCLEOTIDE SEQUENCE</scope>
    <source>
        <strain evidence="6">ZZ-2019</strain>
        <tissue evidence="6">Adductor muscle</tissue>
    </source>
</reference>
<dbReference type="AlphaFoldDB" id="A0AA88XTP9"/>
<evidence type="ECO:0000256" key="2">
    <source>
        <dbReference type="ARBA" id="ARBA00022679"/>
    </source>
</evidence>
<keyword evidence="2 4" id="KW-0808">Transferase</keyword>
<keyword evidence="7" id="KW-1185">Reference proteome</keyword>
<dbReference type="Gene3D" id="3.30.470.160">
    <property type="entry name" value="Inositol polyphosphate kinase"/>
    <property type="match status" value="1"/>
</dbReference>
<dbReference type="GO" id="GO:0000828">
    <property type="term" value="F:inositol hexakisphosphate kinase activity"/>
    <property type="evidence" value="ECO:0007669"/>
    <property type="project" value="TreeGrafter"/>
</dbReference>
<evidence type="ECO:0000256" key="4">
    <source>
        <dbReference type="RuleBase" id="RU363090"/>
    </source>
</evidence>
<evidence type="ECO:0000256" key="5">
    <source>
        <dbReference type="SAM" id="MobiDB-lite"/>
    </source>
</evidence>
<keyword evidence="3 4" id="KW-0418">Kinase</keyword>
<name>A0AA88XTP9_PINIB</name>
<protein>
    <recommendedName>
        <fullName evidence="4">Kinase</fullName>
        <ecNumber evidence="4">2.7.-.-</ecNumber>
    </recommendedName>
</protein>